<evidence type="ECO:0000313" key="8">
    <source>
        <dbReference type="Proteomes" id="UP001595850"/>
    </source>
</evidence>
<gene>
    <name evidence="7" type="ORF">ACFOWE_22145</name>
</gene>
<dbReference type="PANTHER" id="PTHR30168">
    <property type="entry name" value="PUTATIVE MEMBRANE PROTEIN YPFJ"/>
    <property type="match status" value="1"/>
</dbReference>
<keyword evidence="3" id="KW-1133">Transmembrane helix</keyword>
<feature type="signal peptide" evidence="6">
    <location>
        <begin position="1"/>
        <end position="28"/>
    </location>
</feature>
<keyword evidence="6" id="KW-0732">Signal</keyword>
<evidence type="ECO:0000256" key="2">
    <source>
        <dbReference type="ARBA" id="ARBA00022692"/>
    </source>
</evidence>
<keyword evidence="4" id="KW-0472">Membrane</keyword>
<reference evidence="8" key="1">
    <citation type="journal article" date="2019" name="Int. J. Syst. Evol. Microbiol.">
        <title>The Global Catalogue of Microorganisms (GCM) 10K type strain sequencing project: providing services to taxonomists for standard genome sequencing and annotation.</title>
        <authorList>
            <consortium name="The Broad Institute Genomics Platform"/>
            <consortium name="The Broad Institute Genome Sequencing Center for Infectious Disease"/>
            <person name="Wu L."/>
            <person name="Ma J."/>
        </authorList>
    </citation>
    <scope>NUCLEOTIDE SEQUENCE [LARGE SCALE GENOMIC DNA]</scope>
    <source>
        <strain evidence="8">TBRC 4489</strain>
    </source>
</reference>
<accession>A0ABV8ID73</accession>
<name>A0ABV8ID73_9ACTN</name>
<dbReference type="InterPro" id="IPR007343">
    <property type="entry name" value="Uncharacterised_pept_Zn_put"/>
</dbReference>
<dbReference type="EMBL" id="JBHSBM010000025">
    <property type="protein sequence ID" value="MFC4061013.1"/>
    <property type="molecule type" value="Genomic_DNA"/>
</dbReference>
<dbReference type="Proteomes" id="UP001595850">
    <property type="component" value="Unassembled WGS sequence"/>
</dbReference>
<evidence type="ECO:0000256" key="3">
    <source>
        <dbReference type="ARBA" id="ARBA00022989"/>
    </source>
</evidence>
<feature type="chain" id="PRO_5046202275" evidence="6">
    <location>
        <begin position="29"/>
        <end position="262"/>
    </location>
</feature>
<evidence type="ECO:0000313" key="7">
    <source>
        <dbReference type="EMBL" id="MFC4061013.1"/>
    </source>
</evidence>
<dbReference type="PANTHER" id="PTHR30168:SF0">
    <property type="entry name" value="INNER MEMBRANE PROTEIN"/>
    <property type="match status" value="1"/>
</dbReference>
<keyword evidence="8" id="KW-1185">Reference proteome</keyword>
<sequence>MRIRVITALTGAAGLLLTGTALTGTAHAYPIKDKALTQNKLYSTGKLATTECAEKPVEDGDRASAKRYLTGVLNCLNTSWKAHLDAAGLPFTKPVLKTYAKAPARFCGDKVGKGTEALYCSSSRTILIELHKDLLSDTGDLYLFHLMSSMYSYHVQNLVGIDEAYTAAPYKNASEMNEQIRRNSLQADCLAGVFIKSVWPSLERPASNWNHMLGILKDNGDPKGGPRTHGKGGSQVYWSKRGYSTGDPASCNTWTASSAKVS</sequence>
<feature type="region of interest" description="Disordered" evidence="5">
    <location>
        <begin position="218"/>
        <end position="262"/>
    </location>
</feature>
<evidence type="ECO:0000256" key="6">
    <source>
        <dbReference type="SAM" id="SignalP"/>
    </source>
</evidence>
<protein>
    <submittedName>
        <fullName evidence="7">Neutral zinc metallopeptidase</fullName>
    </submittedName>
</protein>
<evidence type="ECO:0000256" key="4">
    <source>
        <dbReference type="ARBA" id="ARBA00023136"/>
    </source>
</evidence>
<dbReference type="RefSeq" id="WP_377290809.1">
    <property type="nucleotide sequence ID" value="NZ_JBHSBM010000025.1"/>
</dbReference>
<organism evidence="7 8">
    <name type="scientific">Planomonospora corallina</name>
    <dbReference type="NCBI Taxonomy" id="1806052"/>
    <lineage>
        <taxon>Bacteria</taxon>
        <taxon>Bacillati</taxon>
        <taxon>Actinomycetota</taxon>
        <taxon>Actinomycetes</taxon>
        <taxon>Streptosporangiales</taxon>
        <taxon>Streptosporangiaceae</taxon>
        <taxon>Planomonospora</taxon>
    </lineage>
</organism>
<feature type="compositionally biased region" description="Polar residues" evidence="5">
    <location>
        <begin position="250"/>
        <end position="262"/>
    </location>
</feature>
<comment type="caution">
    <text evidence="7">The sequence shown here is derived from an EMBL/GenBank/DDBJ whole genome shotgun (WGS) entry which is preliminary data.</text>
</comment>
<dbReference type="Pfam" id="PF04228">
    <property type="entry name" value="Zn_peptidase"/>
    <property type="match status" value="1"/>
</dbReference>
<evidence type="ECO:0000256" key="1">
    <source>
        <dbReference type="ARBA" id="ARBA00004167"/>
    </source>
</evidence>
<comment type="subcellular location">
    <subcellularLocation>
        <location evidence="1">Membrane</location>
        <topology evidence="1">Single-pass membrane protein</topology>
    </subcellularLocation>
</comment>
<proteinExistence type="predicted"/>
<evidence type="ECO:0000256" key="5">
    <source>
        <dbReference type="SAM" id="MobiDB-lite"/>
    </source>
</evidence>
<keyword evidence="2" id="KW-0812">Transmembrane</keyword>